<evidence type="ECO:0000313" key="2">
    <source>
        <dbReference type="Proteomes" id="UP001303899"/>
    </source>
</evidence>
<dbReference type="SUPFAM" id="SSF56925">
    <property type="entry name" value="OMPA-like"/>
    <property type="match status" value="1"/>
</dbReference>
<keyword evidence="2" id="KW-1185">Reference proteome</keyword>
<dbReference type="EMBL" id="JAYGIL010000007">
    <property type="protein sequence ID" value="MEA5402787.1"/>
    <property type="molecule type" value="Genomic_DNA"/>
</dbReference>
<reference evidence="1 2" key="1">
    <citation type="submission" date="2023-12" db="EMBL/GenBank/DDBJ databases">
        <title>Novel species of the genus Arcicella isolated from rivers.</title>
        <authorList>
            <person name="Lu H."/>
        </authorList>
    </citation>
    <scope>NUCLEOTIDE SEQUENCE [LARGE SCALE GENOMIC DNA]</scope>
    <source>
        <strain evidence="1 2">DC2W</strain>
    </source>
</reference>
<dbReference type="Proteomes" id="UP001303899">
    <property type="component" value="Unassembled WGS sequence"/>
</dbReference>
<dbReference type="InterPro" id="IPR011250">
    <property type="entry name" value="OMP/PagP_B-barrel"/>
</dbReference>
<name>A0ABU5S2U4_9BACT</name>
<proteinExistence type="predicted"/>
<evidence type="ECO:0008006" key="3">
    <source>
        <dbReference type="Google" id="ProtNLM"/>
    </source>
</evidence>
<evidence type="ECO:0000313" key="1">
    <source>
        <dbReference type="EMBL" id="MEA5402787.1"/>
    </source>
</evidence>
<sequence>MKTYFLIAFLVTGYLTDAQAQIRNKSTKYLEVSSGIPLLFEDNNFPQNWQQGDRFYAASLCFGTATDNYHRIGFAYRQEKMQDNTAALLKNYQLKYSYEATLLKGKYHLSYLGFLYGIGAGFQSLSNGTANGANQNKAYPFLTIGFNVEKFFSPKIAVFARVDSDGTTAEITRQIKANAQVGLKFKFFDAL</sequence>
<accession>A0ABU5S2U4</accession>
<organism evidence="1 2">
    <name type="scientific">Arcicella gelida</name>
    <dbReference type="NCBI Taxonomy" id="2984195"/>
    <lineage>
        <taxon>Bacteria</taxon>
        <taxon>Pseudomonadati</taxon>
        <taxon>Bacteroidota</taxon>
        <taxon>Cytophagia</taxon>
        <taxon>Cytophagales</taxon>
        <taxon>Flectobacillaceae</taxon>
        <taxon>Arcicella</taxon>
    </lineage>
</organism>
<dbReference type="RefSeq" id="WP_323327679.1">
    <property type="nucleotide sequence ID" value="NZ_JAYGIL010000007.1"/>
</dbReference>
<comment type="caution">
    <text evidence="1">The sequence shown here is derived from an EMBL/GenBank/DDBJ whole genome shotgun (WGS) entry which is preliminary data.</text>
</comment>
<gene>
    <name evidence="1" type="ORF">VB776_07670</name>
</gene>
<protein>
    <recommendedName>
        <fullName evidence="3">Outer membrane protein beta-barrel domain-containing protein</fullName>
    </recommendedName>
</protein>